<feature type="transmembrane region" description="Helical" evidence="3">
    <location>
        <begin position="21"/>
        <end position="42"/>
    </location>
</feature>
<feature type="compositionally biased region" description="Low complexity" evidence="2">
    <location>
        <begin position="286"/>
        <end position="299"/>
    </location>
</feature>
<protein>
    <submittedName>
        <fullName evidence="4 5">Uncharacterized protein</fullName>
    </submittedName>
</protein>
<feature type="coiled-coil region" evidence="1">
    <location>
        <begin position="78"/>
        <end position="177"/>
    </location>
</feature>
<dbReference type="EnsemblProtists" id="EKX47615">
    <property type="protein sequence ID" value="EKX47615"/>
    <property type="gene ID" value="GUITHDRAFT_162658"/>
</dbReference>
<accession>L1JHP0</accession>
<evidence type="ECO:0000256" key="1">
    <source>
        <dbReference type="SAM" id="Coils"/>
    </source>
</evidence>
<dbReference type="OrthoDB" id="10686108at2759"/>
<dbReference type="EMBL" id="JH992989">
    <property type="protein sequence ID" value="EKX47615.1"/>
    <property type="molecule type" value="Genomic_DNA"/>
</dbReference>
<evidence type="ECO:0000256" key="3">
    <source>
        <dbReference type="SAM" id="Phobius"/>
    </source>
</evidence>
<dbReference type="RefSeq" id="XP_005834595.1">
    <property type="nucleotide sequence ID" value="XM_005834538.1"/>
</dbReference>
<keyword evidence="3" id="KW-0812">Transmembrane</keyword>
<feature type="region of interest" description="Disordered" evidence="2">
    <location>
        <begin position="410"/>
        <end position="445"/>
    </location>
</feature>
<organism evidence="4">
    <name type="scientific">Guillardia theta (strain CCMP2712)</name>
    <name type="common">Cryptophyte</name>
    <dbReference type="NCBI Taxonomy" id="905079"/>
    <lineage>
        <taxon>Eukaryota</taxon>
        <taxon>Cryptophyceae</taxon>
        <taxon>Pyrenomonadales</taxon>
        <taxon>Geminigeraceae</taxon>
        <taxon>Guillardia</taxon>
    </lineage>
</organism>
<dbReference type="AlphaFoldDB" id="L1JHP0"/>
<dbReference type="PaxDb" id="55529-EKX47615"/>
<proteinExistence type="predicted"/>
<feature type="region of interest" description="Disordered" evidence="2">
    <location>
        <begin position="255"/>
        <end position="386"/>
    </location>
</feature>
<feature type="region of interest" description="Disordered" evidence="2">
    <location>
        <begin position="502"/>
        <end position="528"/>
    </location>
</feature>
<feature type="compositionally biased region" description="Basic and acidic residues" evidence="2">
    <location>
        <begin position="620"/>
        <end position="663"/>
    </location>
</feature>
<reference evidence="4 6" key="1">
    <citation type="journal article" date="2012" name="Nature">
        <title>Algal genomes reveal evolutionary mosaicism and the fate of nucleomorphs.</title>
        <authorList>
            <consortium name="DOE Joint Genome Institute"/>
            <person name="Curtis B.A."/>
            <person name="Tanifuji G."/>
            <person name="Burki F."/>
            <person name="Gruber A."/>
            <person name="Irimia M."/>
            <person name="Maruyama S."/>
            <person name="Arias M.C."/>
            <person name="Ball S.G."/>
            <person name="Gile G.H."/>
            <person name="Hirakawa Y."/>
            <person name="Hopkins J.F."/>
            <person name="Kuo A."/>
            <person name="Rensing S.A."/>
            <person name="Schmutz J."/>
            <person name="Symeonidi A."/>
            <person name="Elias M."/>
            <person name="Eveleigh R.J."/>
            <person name="Herman E.K."/>
            <person name="Klute M.J."/>
            <person name="Nakayama T."/>
            <person name="Obornik M."/>
            <person name="Reyes-Prieto A."/>
            <person name="Armbrust E.V."/>
            <person name="Aves S.J."/>
            <person name="Beiko R.G."/>
            <person name="Coutinho P."/>
            <person name="Dacks J.B."/>
            <person name="Durnford D.G."/>
            <person name="Fast N.M."/>
            <person name="Green B.R."/>
            <person name="Grisdale C.J."/>
            <person name="Hempel F."/>
            <person name="Henrissat B."/>
            <person name="Hoppner M.P."/>
            <person name="Ishida K."/>
            <person name="Kim E."/>
            <person name="Koreny L."/>
            <person name="Kroth P.G."/>
            <person name="Liu Y."/>
            <person name="Malik S.B."/>
            <person name="Maier U.G."/>
            <person name="McRose D."/>
            <person name="Mock T."/>
            <person name="Neilson J.A."/>
            <person name="Onodera N.T."/>
            <person name="Poole A.M."/>
            <person name="Pritham E.J."/>
            <person name="Richards T.A."/>
            <person name="Rocap G."/>
            <person name="Roy S.W."/>
            <person name="Sarai C."/>
            <person name="Schaack S."/>
            <person name="Shirato S."/>
            <person name="Slamovits C.H."/>
            <person name="Spencer D.F."/>
            <person name="Suzuki S."/>
            <person name="Worden A.Z."/>
            <person name="Zauner S."/>
            <person name="Barry K."/>
            <person name="Bell C."/>
            <person name="Bharti A.K."/>
            <person name="Crow J.A."/>
            <person name="Grimwood J."/>
            <person name="Kramer R."/>
            <person name="Lindquist E."/>
            <person name="Lucas S."/>
            <person name="Salamov A."/>
            <person name="McFadden G.I."/>
            <person name="Lane C.E."/>
            <person name="Keeling P.J."/>
            <person name="Gray M.W."/>
            <person name="Grigoriev I.V."/>
            <person name="Archibald J.M."/>
        </authorList>
    </citation>
    <scope>NUCLEOTIDE SEQUENCE</scope>
    <source>
        <strain evidence="4 6">CCMP2712</strain>
    </source>
</reference>
<evidence type="ECO:0000313" key="6">
    <source>
        <dbReference type="Proteomes" id="UP000011087"/>
    </source>
</evidence>
<feature type="compositionally biased region" description="Basic residues" evidence="2">
    <location>
        <begin position="736"/>
        <end position="751"/>
    </location>
</feature>
<dbReference type="HOGENOM" id="CLU_344695_0_0_1"/>
<dbReference type="Proteomes" id="UP000011087">
    <property type="component" value="Unassembled WGS sequence"/>
</dbReference>
<keyword evidence="6" id="KW-1185">Reference proteome</keyword>
<feature type="compositionally biased region" description="Basic and acidic residues" evidence="2">
    <location>
        <begin position="692"/>
        <end position="735"/>
    </location>
</feature>
<feature type="compositionally biased region" description="Basic and acidic residues" evidence="2">
    <location>
        <begin position="255"/>
        <end position="285"/>
    </location>
</feature>
<gene>
    <name evidence="4" type="ORF">GUITHDRAFT_162658</name>
</gene>
<keyword evidence="3" id="KW-0472">Membrane</keyword>
<feature type="compositionally biased region" description="Basic and acidic residues" evidence="2">
    <location>
        <begin position="357"/>
        <end position="386"/>
    </location>
</feature>
<feature type="compositionally biased region" description="Basic and acidic residues" evidence="2">
    <location>
        <begin position="564"/>
        <end position="609"/>
    </location>
</feature>
<reference evidence="5" key="3">
    <citation type="submission" date="2016-03" db="UniProtKB">
        <authorList>
            <consortium name="EnsemblProtists"/>
        </authorList>
    </citation>
    <scope>IDENTIFICATION</scope>
</reference>
<reference evidence="6" key="2">
    <citation type="submission" date="2012-11" db="EMBL/GenBank/DDBJ databases">
        <authorList>
            <person name="Kuo A."/>
            <person name="Curtis B.A."/>
            <person name="Tanifuji G."/>
            <person name="Burki F."/>
            <person name="Gruber A."/>
            <person name="Irimia M."/>
            <person name="Maruyama S."/>
            <person name="Arias M.C."/>
            <person name="Ball S.G."/>
            <person name="Gile G.H."/>
            <person name="Hirakawa Y."/>
            <person name="Hopkins J.F."/>
            <person name="Rensing S.A."/>
            <person name="Schmutz J."/>
            <person name="Symeonidi A."/>
            <person name="Elias M."/>
            <person name="Eveleigh R.J."/>
            <person name="Herman E.K."/>
            <person name="Klute M.J."/>
            <person name="Nakayama T."/>
            <person name="Obornik M."/>
            <person name="Reyes-Prieto A."/>
            <person name="Armbrust E.V."/>
            <person name="Aves S.J."/>
            <person name="Beiko R.G."/>
            <person name="Coutinho P."/>
            <person name="Dacks J.B."/>
            <person name="Durnford D.G."/>
            <person name="Fast N.M."/>
            <person name="Green B.R."/>
            <person name="Grisdale C."/>
            <person name="Hempe F."/>
            <person name="Henrissat B."/>
            <person name="Hoppner M.P."/>
            <person name="Ishida K.-I."/>
            <person name="Kim E."/>
            <person name="Koreny L."/>
            <person name="Kroth P.G."/>
            <person name="Liu Y."/>
            <person name="Malik S.-B."/>
            <person name="Maier U.G."/>
            <person name="McRose D."/>
            <person name="Mock T."/>
            <person name="Neilson J.A."/>
            <person name="Onodera N.T."/>
            <person name="Poole A.M."/>
            <person name="Pritham E.J."/>
            <person name="Richards T.A."/>
            <person name="Rocap G."/>
            <person name="Roy S.W."/>
            <person name="Sarai C."/>
            <person name="Schaack S."/>
            <person name="Shirato S."/>
            <person name="Slamovits C.H."/>
            <person name="Spencer D.F."/>
            <person name="Suzuki S."/>
            <person name="Worden A.Z."/>
            <person name="Zauner S."/>
            <person name="Barry K."/>
            <person name="Bell C."/>
            <person name="Bharti A.K."/>
            <person name="Crow J.A."/>
            <person name="Grimwood J."/>
            <person name="Kramer R."/>
            <person name="Lindquist E."/>
            <person name="Lucas S."/>
            <person name="Salamov A."/>
            <person name="McFadden G.I."/>
            <person name="Lane C.E."/>
            <person name="Keeling P.J."/>
            <person name="Gray M.W."/>
            <person name="Grigoriev I.V."/>
            <person name="Archibald J.M."/>
        </authorList>
    </citation>
    <scope>NUCLEOTIDE SEQUENCE</scope>
    <source>
        <strain evidence="6">CCMP2712</strain>
    </source>
</reference>
<evidence type="ECO:0000256" key="2">
    <source>
        <dbReference type="SAM" id="MobiDB-lite"/>
    </source>
</evidence>
<dbReference type="KEGG" id="gtt:GUITHDRAFT_162658"/>
<dbReference type="GeneID" id="17304359"/>
<keyword evidence="3" id="KW-1133">Transmembrane helix</keyword>
<evidence type="ECO:0000313" key="5">
    <source>
        <dbReference type="EnsemblProtists" id="EKX47615"/>
    </source>
</evidence>
<feature type="region of interest" description="Disordered" evidence="2">
    <location>
        <begin position="691"/>
        <end position="752"/>
    </location>
</feature>
<feature type="compositionally biased region" description="Basic and acidic residues" evidence="2">
    <location>
        <begin position="309"/>
        <end position="344"/>
    </location>
</feature>
<name>L1JHP0_GUITC</name>
<feature type="region of interest" description="Disordered" evidence="2">
    <location>
        <begin position="542"/>
        <end position="663"/>
    </location>
</feature>
<feature type="compositionally biased region" description="Basic and acidic residues" evidence="2">
    <location>
        <begin position="515"/>
        <end position="528"/>
    </location>
</feature>
<sequence>MAAFGGIMRPPRAWKLSGWPAAALGAIGLALLVIAAIVGGVWNFSEPIAAVSADATLSQMKNEVQDQLVEAAKRHALAEKHRTQALKLSNTAEEEREKSRLLKAQSLLARRQEKYDKAAKEVREARAAMNKNERLSSKLASDAQEAKAKADADKEKIMELEDKAGNYNEKAMEEADKIKVVEQAESKAAADLPSLLVQAKKDEGEAASLKQEAKGRIADSQKKVEAAKKLDQLAEQKEQEAHTIRNKLMSVLEQKAKTLDKKERDANEEAKLAKEAAQKAAEKAQKYAAEASKESSIAQTQTGSDSDENDLKVVQPEDPKQQLHKLAESKIRHERDQSHDPVDHKHLHSVRAANLERAAKETERRKNNNIKSSEDGEQLKEDGHYSKREEAFKKALATAYRAGYVGEHRDAELQASSDVKPARTQMLGEESSANSEDVPFGTGDPRVAMLSKGPGEVSQLEKVKGSGKSAPLFSMLWSDPGSLKEVTRDLSGTTKRLRRIAPRSSRLASMSTPHLYEDGHESRAEDEFKQDMRKYNRALKEERRAELSKVSRLNQELAELPGGDSRDVRRSPDQSRDFEERREHDWHLQAEHARDTMLRETQNHWDSRGRGSYTRMQRRGIREGPRVVENEEGHLVFDRRRDSRAEGDRRRDSSLRSEVHDLKDDLRFEKRRDRRLEDRTSRLEGEVDELKEELRGGRTTELSEVRDERRPRREGERREERRRDEDERAREEHRREMARRRVKSYHQRSAAKKATNFSPDAVYEKEYAWDPGHVSRGEIKFQHALKNFDHTKAILREGAMQDMQHMHLPELVPAHLPGQGL</sequence>
<evidence type="ECO:0000313" key="4">
    <source>
        <dbReference type="EMBL" id="EKX47615.1"/>
    </source>
</evidence>
<keyword evidence="1" id="KW-0175">Coiled coil</keyword>